<protein>
    <submittedName>
        <fullName evidence="8">MFS transporter</fullName>
    </submittedName>
</protein>
<evidence type="ECO:0000256" key="6">
    <source>
        <dbReference type="SAM" id="Phobius"/>
    </source>
</evidence>
<name>A0A926KPJ6_9BACL</name>
<feature type="transmembrane region" description="Helical" evidence="6">
    <location>
        <begin position="12"/>
        <end position="34"/>
    </location>
</feature>
<keyword evidence="3 6" id="KW-0812">Transmembrane</keyword>
<evidence type="ECO:0000256" key="3">
    <source>
        <dbReference type="ARBA" id="ARBA00022692"/>
    </source>
</evidence>
<evidence type="ECO:0000256" key="2">
    <source>
        <dbReference type="ARBA" id="ARBA00022448"/>
    </source>
</evidence>
<sequence length="140" mass="15115">MNVERLWTKPFIQLTFVALFLFMALYLLLPTFPLYMKQLGGSESQIGLAAGVFTLSEFFLVYAITLTLIRPVAGKLSDRIGVVVVIVPALVVTTAALLVLSFSNGFIGVIISAVLYGIGFGSAQPALQATNLLLAQRFLC</sequence>
<dbReference type="InterPro" id="IPR052714">
    <property type="entry name" value="MFS_Exporter"/>
</dbReference>
<dbReference type="PROSITE" id="PS50850">
    <property type="entry name" value="MFS"/>
    <property type="match status" value="1"/>
</dbReference>
<evidence type="ECO:0000259" key="7">
    <source>
        <dbReference type="PROSITE" id="PS50850"/>
    </source>
</evidence>
<evidence type="ECO:0000313" key="9">
    <source>
        <dbReference type="Proteomes" id="UP000650466"/>
    </source>
</evidence>
<evidence type="ECO:0000256" key="1">
    <source>
        <dbReference type="ARBA" id="ARBA00004651"/>
    </source>
</evidence>
<dbReference type="EMBL" id="JACVVD010000002">
    <property type="protein sequence ID" value="MBD0379889.1"/>
    <property type="molecule type" value="Genomic_DNA"/>
</dbReference>
<dbReference type="AlphaFoldDB" id="A0A926KPJ6"/>
<dbReference type="Pfam" id="PF07690">
    <property type="entry name" value="MFS_1"/>
    <property type="match status" value="1"/>
</dbReference>
<dbReference type="PANTHER" id="PTHR23531:SF2">
    <property type="entry name" value="PERMEASE"/>
    <property type="match status" value="1"/>
</dbReference>
<keyword evidence="4 6" id="KW-1133">Transmembrane helix</keyword>
<dbReference type="InterPro" id="IPR020846">
    <property type="entry name" value="MFS_dom"/>
</dbReference>
<dbReference type="Gene3D" id="1.20.1250.20">
    <property type="entry name" value="MFS general substrate transporter like domains"/>
    <property type="match status" value="1"/>
</dbReference>
<dbReference type="GO" id="GO:0005886">
    <property type="term" value="C:plasma membrane"/>
    <property type="evidence" value="ECO:0007669"/>
    <property type="project" value="UniProtKB-SubCell"/>
</dbReference>
<feature type="transmembrane region" description="Helical" evidence="6">
    <location>
        <begin position="80"/>
        <end position="100"/>
    </location>
</feature>
<keyword evidence="9" id="KW-1185">Reference proteome</keyword>
<dbReference type="SUPFAM" id="SSF103473">
    <property type="entry name" value="MFS general substrate transporter"/>
    <property type="match status" value="1"/>
</dbReference>
<comment type="caution">
    <text evidence="8">The sequence shown here is derived from an EMBL/GenBank/DDBJ whole genome shotgun (WGS) entry which is preliminary data.</text>
</comment>
<organism evidence="8 9">
    <name type="scientific">Paenibacillus sedimenti</name>
    <dbReference type="NCBI Taxonomy" id="2770274"/>
    <lineage>
        <taxon>Bacteria</taxon>
        <taxon>Bacillati</taxon>
        <taxon>Bacillota</taxon>
        <taxon>Bacilli</taxon>
        <taxon>Bacillales</taxon>
        <taxon>Paenibacillaceae</taxon>
        <taxon>Paenibacillus</taxon>
    </lineage>
</organism>
<accession>A0A926KPJ6</accession>
<dbReference type="InterPro" id="IPR011701">
    <property type="entry name" value="MFS"/>
</dbReference>
<gene>
    <name evidence="8" type="ORF">ICC18_07170</name>
</gene>
<keyword evidence="5 6" id="KW-0472">Membrane</keyword>
<feature type="transmembrane region" description="Helical" evidence="6">
    <location>
        <begin position="106"/>
        <end position="127"/>
    </location>
</feature>
<feature type="domain" description="Major facilitator superfamily (MFS) profile" evidence="7">
    <location>
        <begin position="10"/>
        <end position="140"/>
    </location>
</feature>
<dbReference type="GO" id="GO:0022857">
    <property type="term" value="F:transmembrane transporter activity"/>
    <property type="evidence" value="ECO:0007669"/>
    <property type="project" value="InterPro"/>
</dbReference>
<reference evidence="8" key="1">
    <citation type="submission" date="2020-09" db="EMBL/GenBank/DDBJ databases">
        <title>Draft Genome Sequence of Paenibacillus sp. WST5.</title>
        <authorList>
            <person name="Bao Z."/>
        </authorList>
    </citation>
    <scope>NUCLEOTIDE SEQUENCE</scope>
    <source>
        <strain evidence="8">WST5</strain>
    </source>
</reference>
<evidence type="ECO:0000256" key="4">
    <source>
        <dbReference type="ARBA" id="ARBA00022989"/>
    </source>
</evidence>
<proteinExistence type="predicted"/>
<evidence type="ECO:0000313" key="8">
    <source>
        <dbReference type="EMBL" id="MBD0379889.1"/>
    </source>
</evidence>
<comment type="subcellular location">
    <subcellularLocation>
        <location evidence="1">Cell membrane</location>
        <topology evidence="1">Multi-pass membrane protein</topology>
    </subcellularLocation>
</comment>
<keyword evidence="2" id="KW-0813">Transport</keyword>
<dbReference type="Proteomes" id="UP000650466">
    <property type="component" value="Unassembled WGS sequence"/>
</dbReference>
<dbReference type="InterPro" id="IPR036259">
    <property type="entry name" value="MFS_trans_sf"/>
</dbReference>
<evidence type="ECO:0000256" key="5">
    <source>
        <dbReference type="ARBA" id="ARBA00023136"/>
    </source>
</evidence>
<dbReference type="PANTHER" id="PTHR23531">
    <property type="entry name" value="QUINOLENE RESISTANCE PROTEIN NORA"/>
    <property type="match status" value="1"/>
</dbReference>
<feature type="transmembrane region" description="Helical" evidence="6">
    <location>
        <begin position="46"/>
        <end position="68"/>
    </location>
</feature>